<dbReference type="EMBL" id="LSDG01000035">
    <property type="protein sequence ID" value="KXB66064.1"/>
    <property type="molecule type" value="Genomic_DNA"/>
</dbReference>
<reference evidence="2" key="1">
    <citation type="submission" date="2016-01" db="EMBL/GenBank/DDBJ databases">
        <authorList>
            <person name="Mitreva M."/>
            <person name="Pepin K.H."/>
            <person name="Mihindukulasuriya K.A."/>
            <person name="Fulton R."/>
            <person name="Fronick C."/>
            <person name="O'Laughlin M."/>
            <person name="Miner T."/>
            <person name="Herter B."/>
            <person name="Rosa B.A."/>
            <person name="Cordes M."/>
            <person name="Tomlinson C."/>
            <person name="Wollam A."/>
            <person name="Palsikar V.B."/>
            <person name="Mardis E.R."/>
            <person name="Wilson R.K."/>
        </authorList>
    </citation>
    <scope>NUCLEOTIDE SEQUENCE [LARGE SCALE GENOMIC DNA]</scope>
    <source>
        <strain evidence="2">DNF00729</strain>
    </source>
</reference>
<dbReference type="STRING" id="755172.HMPREF1863_01149"/>
<dbReference type="AlphaFoldDB" id="A0A134AEI1"/>
<name>A0A134AEI1_9FIRM</name>
<dbReference type="PATRIC" id="fig|755172.3.peg.1109"/>
<accession>A0A134AEI1</accession>
<proteinExistence type="predicted"/>
<dbReference type="Proteomes" id="UP000070442">
    <property type="component" value="Unassembled WGS sequence"/>
</dbReference>
<feature type="non-terminal residue" evidence="1">
    <location>
        <position position="1"/>
    </location>
</feature>
<keyword evidence="2" id="KW-1185">Reference proteome</keyword>
<gene>
    <name evidence="1" type="ORF">HMPREF1863_01149</name>
</gene>
<organism evidence="1 2">
    <name type="scientific">Aedoeadaptatus coxii</name>
    <dbReference type="NCBI Taxonomy" id="755172"/>
    <lineage>
        <taxon>Bacteria</taxon>
        <taxon>Bacillati</taxon>
        <taxon>Bacillota</taxon>
        <taxon>Tissierellia</taxon>
        <taxon>Tissierellales</taxon>
        <taxon>Peptoniphilaceae</taxon>
        <taxon>Aedoeadaptatus</taxon>
    </lineage>
</organism>
<sequence>LTVLAIKVISVKFFICNKSLIPYSEYKFRPLLTNNELKFIIKLRFGILFERGVIWHKY</sequence>
<protein>
    <submittedName>
        <fullName evidence="1">Uncharacterized protein</fullName>
    </submittedName>
</protein>
<evidence type="ECO:0000313" key="2">
    <source>
        <dbReference type="Proteomes" id="UP000070442"/>
    </source>
</evidence>
<comment type="caution">
    <text evidence="1">The sequence shown here is derived from an EMBL/GenBank/DDBJ whole genome shotgun (WGS) entry which is preliminary data.</text>
</comment>
<evidence type="ECO:0000313" key="1">
    <source>
        <dbReference type="EMBL" id="KXB66064.1"/>
    </source>
</evidence>